<dbReference type="PROSITE" id="PS00622">
    <property type="entry name" value="HTH_LUXR_1"/>
    <property type="match status" value="1"/>
</dbReference>
<keyword evidence="6" id="KW-1185">Reference proteome</keyword>
<sequence length="209" mass="20940">MRSGTPDDTTILLVAEHALVRAGLRAVIGATPGLAVVAEAADVEESVPVAGRCRPDVVLLAAAPSGAAEAAGLDALRRAAPAACLLRLGDAPADGGAALPCVPRDAGVEELCATIGTLLGGRCAACALRAQCPAPRVAGALSRRERQVAVRVAAGLTTKQIAAALGVGVRTVNTYRESLARKLGASSAAVVTRYVLEHGIDTDGVAAIR</sequence>
<dbReference type="SMART" id="SM00421">
    <property type="entry name" value="HTH_LUXR"/>
    <property type="match status" value="1"/>
</dbReference>
<dbReference type="InterPro" id="IPR011006">
    <property type="entry name" value="CheY-like_superfamily"/>
</dbReference>
<evidence type="ECO:0000256" key="3">
    <source>
        <dbReference type="ARBA" id="ARBA00023163"/>
    </source>
</evidence>
<evidence type="ECO:0000259" key="4">
    <source>
        <dbReference type="PROSITE" id="PS50043"/>
    </source>
</evidence>
<dbReference type="GO" id="GO:0006355">
    <property type="term" value="P:regulation of DNA-templated transcription"/>
    <property type="evidence" value="ECO:0007669"/>
    <property type="project" value="InterPro"/>
</dbReference>
<dbReference type="KEGG" id="gba:J421_4037"/>
<dbReference type="PANTHER" id="PTHR44688">
    <property type="entry name" value="DNA-BINDING TRANSCRIPTIONAL ACTIVATOR DEVR_DOSR"/>
    <property type="match status" value="1"/>
</dbReference>
<dbReference type="Gene3D" id="3.40.50.2300">
    <property type="match status" value="1"/>
</dbReference>
<dbReference type="PROSITE" id="PS50043">
    <property type="entry name" value="HTH_LUXR_2"/>
    <property type="match status" value="1"/>
</dbReference>
<evidence type="ECO:0000256" key="1">
    <source>
        <dbReference type="ARBA" id="ARBA00023015"/>
    </source>
</evidence>
<dbReference type="InterPro" id="IPR016032">
    <property type="entry name" value="Sig_transdc_resp-reg_C-effctor"/>
</dbReference>
<dbReference type="CDD" id="cd06170">
    <property type="entry name" value="LuxR_C_like"/>
    <property type="match status" value="1"/>
</dbReference>
<feature type="domain" description="HTH luxR-type" evidence="4">
    <location>
        <begin position="134"/>
        <end position="199"/>
    </location>
</feature>
<protein>
    <submittedName>
        <fullName evidence="5">Regulatory protein LuxR</fullName>
    </submittedName>
</protein>
<dbReference type="InParanoid" id="W0RKF3"/>
<dbReference type="RefSeq" id="WP_025413020.1">
    <property type="nucleotide sequence ID" value="NZ_CP007128.1"/>
</dbReference>
<accession>W0RKF3</accession>
<dbReference type="SUPFAM" id="SSF52172">
    <property type="entry name" value="CheY-like"/>
    <property type="match status" value="1"/>
</dbReference>
<keyword evidence="1" id="KW-0805">Transcription regulation</keyword>
<dbReference type="HOGENOM" id="CLU_1313928_0_0_0"/>
<evidence type="ECO:0000313" key="5">
    <source>
        <dbReference type="EMBL" id="AHG91574.1"/>
    </source>
</evidence>
<dbReference type="PRINTS" id="PR00038">
    <property type="entry name" value="HTHLUXR"/>
</dbReference>
<dbReference type="AlphaFoldDB" id="W0RKF3"/>
<dbReference type="SUPFAM" id="SSF46894">
    <property type="entry name" value="C-terminal effector domain of the bipartite response regulators"/>
    <property type="match status" value="1"/>
</dbReference>
<keyword evidence="3" id="KW-0804">Transcription</keyword>
<proteinExistence type="predicted"/>
<evidence type="ECO:0000313" key="6">
    <source>
        <dbReference type="Proteomes" id="UP000019151"/>
    </source>
</evidence>
<dbReference type="eggNOG" id="COG2197">
    <property type="taxonomic scope" value="Bacteria"/>
</dbReference>
<gene>
    <name evidence="5" type="ORF">J421_4037</name>
</gene>
<dbReference type="EMBL" id="CP007128">
    <property type="protein sequence ID" value="AHG91574.1"/>
    <property type="molecule type" value="Genomic_DNA"/>
</dbReference>
<evidence type="ECO:0000256" key="2">
    <source>
        <dbReference type="ARBA" id="ARBA00023125"/>
    </source>
</evidence>
<dbReference type="GO" id="GO:0003677">
    <property type="term" value="F:DNA binding"/>
    <property type="evidence" value="ECO:0007669"/>
    <property type="project" value="UniProtKB-KW"/>
</dbReference>
<dbReference type="PANTHER" id="PTHR44688:SF16">
    <property type="entry name" value="DNA-BINDING TRANSCRIPTIONAL ACTIVATOR DEVR_DOSR"/>
    <property type="match status" value="1"/>
</dbReference>
<dbReference type="OrthoDB" id="9782655at2"/>
<dbReference type="Pfam" id="PF00196">
    <property type="entry name" value="GerE"/>
    <property type="match status" value="1"/>
</dbReference>
<keyword evidence="2" id="KW-0238">DNA-binding</keyword>
<organism evidence="5 6">
    <name type="scientific">Gemmatirosa kalamazoonensis</name>
    <dbReference type="NCBI Taxonomy" id="861299"/>
    <lineage>
        <taxon>Bacteria</taxon>
        <taxon>Pseudomonadati</taxon>
        <taxon>Gemmatimonadota</taxon>
        <taxon>Gemmatimonadia</taxon>
        <taxon>Gemmatimonadales</taxon>
        <taxon>Gemmatimonadaceae</taxon>
        <taxon>Gemmatirosa</taxon>
    </lineage>
</organism>
<dbReference type="InterPro" id="IPR000792">
    <property type="entry name" value="Tscrpt_reg_LuxR_C"/>
</dbReference>
<dbReference type="STRING" id="861299.J421_4037"/>
<dbReference type="Proteomes" id="UP000019151">
    <property type="component" value="Chromosome"/>
</dbReference>
<name>W0RKF3_9BACT</name>
<reference evidence="5 6" key="1">
    <citation type="journal article" date="2014" name="Genome Announc.">
        <title>Genome Sequence and Methylome of Soil Bacterium Gemmatirosa kalamazoonensis KBS708T, a Member of the Rarely Cultivated Gemmatimonadetes Phylum.</title>
        <authorList>
            <person name="Debruyn J.M."/>
            <person name="Radosevich M."/>
            <person name="Wommack K.E."/>
            <person name="Polson S.W."/>
            <person name="Hauser L.J."/>
            <person name="Fawaz M.N."/>
            <person name="Korlach J."/>
            <person name="Tsai Y.C."/>
        </authorList>
    </citation>
    <scope>NUCLEOTIDE SEQUENCE [LARGE SCALE GENOMIC DNA]</scope>
    <source>
        <strain evidence="5 6">KBS708</strain>
    </source>
</reference>